<dbReference type="Gene3D" id="2.30.130.110">
    <property type="match status" value="1"/>
</dbReference>
<evidence type="ECO:0000313" key="4">
    <source>
        <dbReference type="Proteomes" id="UP001060771"/>
    </source>
</evidence>
<name>A0ABM8BP25_9CREN</name>
<proteinExistence type="predicted"/>
<evidence type="ECO:0000256" key="1">
    <source>
        <dbReference type="ARBA" id="ARBA00023239"/>
    </source>
</evidence>
<keyword evidence="4" id="KW-1185">Reference proteome</keyword>
<dbReference type="PANTHER" id="PTHR30536">
    <property type="entry name" value="ALTRONATE/GALACTARATE DEHYDRATASE"/>
    <property type="match status" value="1"/>
</dbReference>
<feature type="domain" description="SAF" evidence="2">
    <location>
        <begin position="18"/>
        <end position="93"/>
    </location>
</feature>
<dbReference type="InterPro" id="IPR044144">
    <property type="entry name" value="SAF_UxaA/GarD"/>
</dbReference>
<evidence type="ECO:0000259" key="2">
    <source>
        <dbReference type="SMART" id="SM00858"/>
    </source>
</evidence>
<gene>
    <name evidence="3" type="ORF">Vsou_17140</name>
</gene>
<evidence type="ECO:0000313" key="3">
    <source>
        <dbReference type="EMBL" id="BDR92621.1"/>
    </source>
</evidence>
<keyword evidence="1" id="KW-0456">Lyase</keyword>
<sequence length="107" mass="11604">MTVAITMGTPAIVLNPSDNVAIALRDLKQNESVELIIGNSKLPIKLLNDIPFGHKFAIKGIRMCDYVIKYGHVIGRAKRNIGIGEHVHVHNVESLTAVHSVCKGGKP</sequence>
<reference evidence="4" key="1">
    <citation type="submission" date="2022-09" db="EMBL/GenBank/DDBJ databases">
        <title>Complete genome sequence of Vulcanisaeta souniana.</title>
        <authorList>
            <person name="Kato S."/>
            <person name="Itoh T."/>
            <person name="Ohkuma M."/>
        </authorList>
    </citation>
    <scope>NUCLEOTIDE SEQUENCE [LARGE SCALE GENOMIC DNA]</scope>
    <source>
        <strain evidence="4">JCM 11219</strain>
    </source>
</reference>
<accession>A0ABM8BP25</accession>
<dbReference type="Pfam" id="PF08666">
    <property type="entry name" value="SAF"/>
    <property type="match status" value="1"/>
</dbReference>
<dbReference type="CDD" id="cd11613">
    <property type="entry name" value="SAF_AH_GD"/>
    <property type="match status" value="1"/>
</dbReference>
<dbReference type="InterPro" id="IPR052172">
    <property type="entry name" value="UxaA_altronate/galactarate_dh"/>
</dbReference>
<dbReference type="SMART" id="SM00858">
    <property type="entry name" value="SAF"/>
    <property type="match status" value="1"/>
</dbReference>
<protein>
    <recommendedName>
        <fullName evidence="2">SAF domain-containing protein</fullName>
    </recommendedName>
</protein>
<dbReference type="InterPro" id="IPR013974">
    <property type="entry name" value="SAF"/>
</dbReference>
<organism evidence="3 4">
    <name type="scientific">Vulcanisaeta souniana JCM 11219</name>
    <dbReference type="NCBI Taxonomy" id="1293586"/>
    <lineage>
        <taxon>Archaea</taxon>
        <taxon>Thermoproteota</taxon>
        <taxon>Thermoprotei</taxon>
        <taxon>Thermoproteales</taxon>
        <taxon>Thermoproteaceae</taxon>
        <taxon>Vulcanisaeta</taxon>
    </lineage>
</organism>
<dbReference type="EMBL" id="AP026830">
    <property type="protein sequence ID" value="BDR92621.1"/>
    <property type="molecule type" value="Genomic_DNA"/>
</dbReference>
<dbReference type="PANTHER" id="PTHR30536:SF5">
    <property type="entry name" value="ALTRONATE DEHYDRATASE"/>
    <property type="match status" value="1"/>
</dbReference>
<dbReference type="Proteomes" id="UP001060771">
    <property type="component" value="Chromosome"/>
</dbReference>